<feature type="compositionally biased region" description="Polar residues" evidence="1">
    <location>
        <begin position="344"/>
        <end position="359"/>
    </location>
</feature>
<feature type="region of interest" description="Disordered" evidence="1">
    <location>
        <begin position="332"/>
        <end position="359"/>
    </location>
</feature>
<reference evidence="2" key="1">
    <citation type="submission" date="2023-07" db="EMBL/GenBank/DDBJ databases">
        <authorList>
            <consortium name="AG Swart"/>
            <person name="Singh M."/>
            <person name="Singh A."/>
            <person name="Seah K."/>
            <person name="Emmerich C."/>
        </authorList>
    </citation>
    <scope>NUCLEOTIDE SEQUENCE</scope>
    <source>
        <strain evidence="2">DP1</strain>
    </source>
</reference>
<comment type="caution">
    <text evidence="2">The sequence shown here is derived from an EMBL/GenBank/DDBJ whole genome shotgun (WGS) entry which is preliminary data.</text>
</comment>
<evidence type="ECO:0000313" key="3">
    <source>
        <dbReference type="Proteomes" id="UP001295684"/>
    </source>
</evidence>
<sequence>MPEFGFRRRNNKRFSSKPNPSLIKNFKRMKFNQMRYDTIDSILNGDKTSARISFKSRNPLMVLNKGPSKKGMFDDMKKINLQTTRKLKKKIDLFIEPYNKVNNTHFFMRFGDDPYPRLPQCLFSEGIKTWRKISTFILEENNSSFNNKMSKFNNEEFYEMKRRIKKSRDILKRQRKLNRRGTIRNCNNFFKMKYSGGTLKKINRIKMKGGSPSVKSSNMSSVGHEDKDEDFFKCVESEKLNSSVMTQNNSNYITEVTSESQEFSFETSEEEQKSPRQRQKAISFKKIRKKNSIKFGNQKKYKARSVIKRKKTKAFKEKSKYLNSFFKPKLQDGPIGASPMQRPSRFTENSNKGSRKSISSLGLHAQESSVGDNMKEIFFNFKTQEFKTEKSVKLNFNLFQNSVIKEEKPVPRGPKKLLRKHIMNYFYKGNNILTKNMKILSPKNDPAKRVQNSRLYTDRPRLFDSIKQYSNHPHQVSNSQKDIKYNPIHEFEGEVALPSAEKPLNITIDTARIPIRPLKGRLTGRKNITNGILANPRHNKHESRLKFNKRLTKYVKRKLKSSQNRRRSII</sequence>
<name>A0AAD2D8F3_EUPCR</name>
<evidence type="ECO:0000256" key="1">
    <source>
        <dbReference type="SAM" id="MobiDB-lite"/>
    </source>
</evidence>
<dbReference type="EMBL" id="CAMPGE010027584">
    <property type="protein sequence ID" value="CAI2385204.1"/>
    <property type="molecule type" value="Genomic_DNA"/>
</dbReference>
<evidence type="ECO:0000313" key="2">
    <source>
        <dbReference type="EMBL" id="CAI2385204.1"/>
    </source>
</evidence>
<protein>
    <submittedName>
        <fullName evidence="2">Uncharacterized protein</fullName>
    </submittedName>
</protein>
<keyword evidence="3" id="KW-1185">Reference proteome</keyword>
<organism evidence="2 3">
    <name type="scientific">Euplotes crassus</name>
    <dbReference type="NCBI Taxonomy" id="5936"/>
    <lineage>
        <taxon>Eukaryota</taxon>
        <taxon>Sar</taxon>
        <taxon>Alveolata</taxon>
        <taxon>Ciliophora</taxon>
        <taxon>Intramacronucleata</taxon>
        <taxon>Spirotrichea</taxon>
        <taxon>Hypotrichia</taxon>
        <taxon>Euplotida</taxon>
        <taxon>Euplotidae</taxon>
        <taxon>Moneuplotes</taxon>
    </lineage>
</organism>
<gene>
    <name evidence="2" type="ORF">ECRASSUSDP1_LOCUS26752</name>
</gene>
<accession>A0AAD2D8F3</accession>
<dbReference type="AlphaFoldDB" id="A0AAD2D8F3"/>
<dbReference type="Proteomes" id="UP001295684">
    <property type="component" value="Unassembled WGS sequence"/>
</dbReference>
<proteinExistence type="predicted"/>